<sequence>MTQTSNRFFDEIGRLMNDAAGAAQGVKREVDTVMRNQAERILRDLDLVKREEFDAVKDMARLAREENEALKGRIAALEAKLGISPAAPDAGSTKADG</sequence>
<reference evidence="1 2" key="1">
    <citation type="submission" date="2014-03" db="EMBL/GenBank/DDBJ databases">
        <title>Bradyrhizobium valentinum sp. nov., isolated from effective nodules of Lupinus mariae-josephae, a lupine endemic of basic-lime soils in Eastern Spain.</title>
        <authorList>
            <person name="Duran D."/>
            <person name="Rey L."/>
            <person name="Navarro A."/>
            <person name="Busquets A."/>
            <person name="Imperial J."/>
            <person name="Ruiz-Argueso T."/>
        </authorList>
    </citation>
    <scope>NUCLEOTIDE SEQUENCE [LARGE SCALE GENOMIC DNA]</scope>
    <source>
        <strain evidence="1 2">PAC68</strain>
    </source>
</reference>
<evidence type="ECO:0000313" key="2">
    <source>
        <dbReference type="Proteomes" id="UP000050863"/>
    </source>
</evidence>
<dbReference type="STRING" id="280332.CQ12_20250"/>
<evidence type="ECO:0008006" key="3">
    <source>
        <dbReference type="Google" id="ProtNLM"/>
    </source>
</evidence>
<evidence type="ECO:0000313" key="1">
    <source>
        <dbReference type="EMBL" id="KRR08350.1"/>
    </source>
</evidence>
<comment type="caution">
    <text evidence="1">The sequence shown here is derived from an EMBL/GenBank/DDBJ whole genome shotgun (WGS) entry which is preliminary data.</text>
</comment>
<dbReference type="AlphaFoldDB" id="A0A0R3LMM1"/>
<gene>
    <name evidence="1" type="ORF">CQ12_20250</name>
</gene>
<protein>
    <recommendedName>
        <fullName evidence="3">Pyrroline-5-carboxylate reductase</fullName>
    </recommendedName>
</protein>
<dbReference type="Proteomes" id="UP000050863">
    <property type="component" value="Unassembled WGS sequence"/>
</dbReference>
<dbReference type="EMBL" id="LLXZ01000087">
    <property type="protein sequence ID" value="KRR08350.1"/>
    <property type="molecule type" value="Genomic_DNA"/>
</dbReference>
<keyword evidence="2" id="KW-1185">Reference proteome</keyword>
<dbReference type="RefSeq" id="WP_057835829.1">
    <property type="nucleotide sequence ID" value="NZ_LLXZ01000087.1"/>
</dbReference>
<dbReference type="OrthoDB" id="7392124at2"/>
<accession>A0A0R3LMM1</accession>
<proteinExistence type="predicted"/>
<name>A0A0R3LMM1_9BRAD</name>
<dbReference type="Pfam" id="PF04380">
    <property type="entry name" value="BMFP"/>
    <property type="match status" value="1"/>
</dbReference>
<organism evidence="1 2">
    <name type="scientific">Bradyrhizobium jicamae</name>
    <dbReference type="NCBI Taxonomy" id="280332"/>
    <lineage>
        <taxon>Bacteria</taxon>
        <taxon>Pseudomonadati</taxon>
        <taxon>Pseudomonadota</taxon>
        <taxon>Alphaproteobacteria</taxon>
        <taxon>Hyphomicrobiales</taxon>
        <taxon>Nitrobacteraceae</taxon>
        <taxon>Bradyrhizobium</taxon>
    </lineage>
</organism>
<dbReference type="InterPro" id="IPR007475">
    <property type="entry name" value="UbiK"/>
</dbReference>